<name>A0A699UBJ3_TANCI</name>
<dbReference type="EMBL" id="BKCJ011309342">
    <property type="protein sequence ID" value="GFD18726.1"/>
    <property type="molecule type" value="Genomic_DNA"/>
</dbReference>
<dbReference type="AlphaFoldDB" id="A0A699UBJ3"/>
<comment type="caution">
    <text evidence="1">The sequence shown here is derived from an EMBL/GenBank/DDBJ whole genome shotgun (WGS) entry which is preliminary data.</text>
</comment>
<feature type="non-terminal residue" evidence="1">
    <location>
        <position position="58"/>
    </location>
</feature>
<reference evidence="1" key="1">
    <citation type="journal article" date="2019" name="Sci. Rep.">
        <title>Draft genome of Tanacetum cinerariifolium, the natural source of mosquito coil.</title>
        <authorList>
            <person name="Yamashiro T."/>
            <person name="Shiraishi A."/>
            <person name="Satake H."/>
            <person name="Nakayama K."/>
        </authorList>
    </citation>
    <scope>NUCLEOTIDE SEQUENCE</scope>
</reference>
<evidence type="ECO:0008006" key="2">
    <source>
        <dbReference type="Google" id="ProtNLM"/>
    </source>
</evidence>
<proteinExistence type="predicted"/>
<protein>
    <recommendedName>
        <fullName evidence="2">Gag-Pol polyprotein</fullName>
    </recommendedName>
</protein>
<evidence type="ECO:0000313" key="1">
    <source>
        <dbReference type="EMBL" id="GFD18726.1"/>
    </source>
</evidence>
<sequence>MDAAYLQNQLMIAQKEEAWIQLQAKVFDLITAAGDLDKIKEVNTSCILMANLQPTSTS</sequence>
<organism evidence="1">
    <name type="scientific">Tanacetum cinerariifolium</name>
    <name type="common">Dalmatian daisy</name>
    <name type="synonym">Chrysanthemum cinerariifolium</name>
    <dbReference type="NCBI Taxonomy" id="118510"/>
    <lineage>
        <taxon>Eukaryota</taxon>
        <taxon>Viridiplantae</taxon>
        <taxon>Streptophyta</taxon>
        <taxon>Embryophyta</taxon>
        <taxon>Tracheophyta</taxon>
        <taxon>Spermatophyta</taxon>
        <taxon>Magnoliopsida</taxon>
        <taxon>eudicotyledons</taxon>
        <taxon>Gunneridae</taxon>
        <taxon>Pentapetalae</taxon>
        <taxon>asterids</taxon>
        <taxon>campanulids</taxon>
        <taxon>Asterales</taxon>
        <taxon>Asteraceae</taxon>
        <taxon>Asteroideae</taxon>
        <taxon>Anthemideae</taxon>
        <taxon>Anthemidinae</taxon>
        <taxon>Tanacetum</taxon>
    </lineage>
</organism>
<accession>A0A699UBJ3</accession>
<gene>
    <name evidence="1" type="ORF">Tci_890695</name>
</gene>